<dbReference type="EMBL" id="JABANE010000054">
    <property type="protein sequence ID" value="NME70042.1"/>
    <property type="molecule type" value="Genomic_DNA"/>
</dbReference>
<evidence type="ECO:0000313" key="3">
    <source>
        <dbReference type="EMBL" id="NME70042.1"/>
    </source>
</evidence>
<dbReference type="Pfam" id="PF13091">
    <property type="entry name" value="PLDc_2"/>
    <property type="match status" value="2"/>
</dbReference>
<feature type="domain" description="Phospholipase D-like" evidence="2">
    <location>
        <begin position="260"/>
        <end position="362"/>
    </location>
</feature>
<reference evidence="3 4" key="1">
    <citation type="submission" date="2020-04" db="EMBL/GenBank/DDBJ databases">
        <title>Flammeovirga sp. SR4, a novel species isolated from seawater.</title>
        <authorList>
            <person name="Wang X."/>
        </authorList>
    </citation>
    <scope>NUCLEOTIDE SEQUENCE [LARGE SCALE GENOMIC DNA]</scope>
    <source>
        <strain evidence="3 4">ATCC 23126</strain>
    </source>
</reference>
<dbReference type="Gene3D" id="3.30.870.10">
    <property type="entry name" value="Endonuclease Chain A"/>
    <property type="match status" value="2"/>
</dbReference>
<dbReference type="SUPFAM" id="SSF56024">
    <property type="entry name" value="Phospholipase D/nuclease"/>
    <property type="match status" value="2"/>
</dbReference>
<evidence type="ECO:0000259" key="2">
    <source>
        <dbReference type="Pfam" id="PF13091"/>
    </source>
</evidence>
<feature type="signal peptide" evidence="1">
    <location>
        <begin position="1"/>
        <end position="19"/>
    </location>
</feature>
<sequence>MKHLFLLFLPLFFFSCEVADTITSDVPAHTFTFDEEFPITVLPTDEDLKNSSTIYYENVNNIIDATPSGETIHVNLFKFSTGTIRDRLLEAMRRGVEVHVMLDIDEVNNYTAKILQDSVTTFLRYNNYLSSKSINHNKYLLSSGIATSDSIRRNIVLQTSYNFTAKDNSKYQDMVMLADEALYNVFVSNYEDMEVAYNEKKLREWSFEWQQHGQATVGFLPKLTGGDIAVDIFSGVSNTAVVTIMNSKWEDDRPTLKSTLQGLLDQGTTLHIMAPPLRTDNLDKRWEDQLNEWNTNYDNCIVKWISARSIHNKTILIEDGENSAVWTGAHNFRARSLRYNNEAILKLEHSSIVADYKVWLETVFGM</sequence>
<organism evidence="3 4">
    <name type="scientific">Flammeovirga aprica JL-4</name>
    <dbReference type="NCBI Taxonomy" id="694437"/>
    <lineage>
        <taxon>Bacteria</taxon>
        <taxon>Pseudomonadati</taxon>
        <taxon>Bacteroidota</taxon>
        <taxon>Cytophagia</taxon>
        <taxon>Cytophagales</taxon>
        <taxon>Flammeovirgaceae</taxon>
        <taxon>Flammeovirga</taxon>
    </lineage>
</organism>
<feature type="chain" id="PRO_5031214435" description="Phospholipase D-like domain-containing protein" evidence="1">
    <location>
        <begin position="20"/>
        <end position="366"/>
    </location>
</feature>
<keyword evidence="4" id="KW-1185">Reference proteome</keyword>
<dbReference type="RefSeq" id="WP_169658292.1">
    <property type="nucleotide sequence ID" value="NZ_JABANE010000054.1"/>
</dbReference>
<proteinExistence type="predicted"/>
<evidence type="ECO:0000313" key="4">
    <source>
        <dbReference type="Proteomes" id="UP000576082"/>
    </source>
</evidence>
<keyword evidence="1" id="KW-0732">Signal</keyword>
<evidence type="ECO:0000256" key="1">
    <source>
        <dbReference type="SAM" id="SignalP"/>
    </source>
</evidence>
<dbReference type="Proteomes" id="UP000576082">
    <property type="component" value="Unassembled WGS sequence"/>
</dbReference>
<feature type="domain" description="Phospholipase D-like" evidence="2">
    <location>
        <begin position="69"/>
        <end position="180"/>
    </location>
</feature>
<protein>
    <recommendedName>
        <fullName evidence="2">Phospholipase D-like domain-containing protein</fullName>
    </recommendedName>
</protein>
<dbReference type="AlphaFoldDB" id="A0A7X9RWK7"/>
<dbReference type="PROSITE" id="PS51257">
    <property type="entry name" value="PROKAR_LIPOPROTEIN"/>
    <property type="match status" value="1"/>
</dbReference>
<gene>
    <name evidence="3" type="ORF">HHU12_18860</name>
</gene>
<accession>A0A7X9RWK7</accession>
<dbReference type="InterPro" id="IPR025202">
    <property type="entry name" value="PLD-like_dom"/>
</dbReference>
<comment type="caution">
    <text evidence="3">The sequence shown here is derived from an EMBL/GenBank/DDBJ whole genome shotgun (WGS) entry which is preliminary data.</text>
</comment>
<name>A0A7X9RWK7_9BACT</name>